<dbReference type="AlphaFoldDB" id="A0AAE3KKX4"/>
<organism evidence="2 3">
    <name type="scientific">Goodfellowiella coeruleoviolacea</name>
    <dbReference type="NCBI Taxonomy" id="334858"/>
    <lineage>
        <taxon>Bacteria</taxon>
        <taxon>Bacillati</taxon>
        <taxon>Actinomycetota</taxon>
        <taxon>Actinomycetes</taxon>
        <taxon>Pseudonocardiales</taxon>
        <taxon>Pseudonocardiaceae</taxon>
        <taxon>Goodfellowiella</taxon>
    </lineage>
</organism>
<evidence type="ECO:0000259" key="1">
    <source>
        <dbReference type="Pfam" id="PF04149"/>
    </source>
</evidence>
<gene>
    <name evidence="2" type="ORF">LX83_006705</name>
</gene>
<evidence type="ECO:0000313" key="2">
    <source>
        <dbReference type="EMBL" id="MCP2169819.1"/>
    </source>
</evidence>
<dbReference type="RefSeq" id="WP_253779159.1">
    <property type="nucleotide sequence ID" value="NZ_JAMTCK010000021.1"/>
</dbReference>
<evidence type="ECO:0000313" key="3">
    <source>
        <dbReference type="Proteomes" id="UP001206128"/>
    </source>
</evidence>
<dbReference type="Proteomes" id="UP001206128">
    <property type="component" value="Unassembled WGS sequence"/>
</dbReference>
<sequence>MITGGPTAARWRKSSHSSGAQNRVEIVVLGDHAAVRDSKKPNHGPLVLAAECWAGFLAAVKAGHLNG</sequence>
<feature type="domain" description="DUF397" evidence="1">
    <location>
        <begin position="9"/>
        <end position="61"/>
    </location>
</feature>
<dbReference type="Pfam" id="PF04149">
    <property type="entry name" value="DUF397"/>
    <property type="match status" value="1"/>
</dbReference>
<reference evidence="2" key="1">
    <citation type="submission" date="2022-06" db="EMBL/GenBank/DDBJ databases">
        <title>Genomic Encyclopedia of Archaeal and Bacterial Type Strains, Phase II (KMG-II): from individual species to whole genera.</title>
        <authorList>
            <person name="Goeker M."/>
        </authorList>
    </citation>
    <scope>NUCLEOTIDE SEQUENCE</scope>
    <source>
        <strain evidence="2">DSM 43935</strain>
    </source>
</reference>
<dbReference type="EMBL" id="JAMTCK010000021">
    <property type="protein sequence ID" value="MCP2169819.1"/>
    <property type="molecule type" value="Genomic_DNA"/>
</dbReference>
<keyword evidence="3" id="KW-1185">Reference proteome</keyword>
<dbReference type="InterPro" id="IPR007278">
    <property type="entry name" value="DUF397"/>
</dbReference>
<name>A0AAE3KKX4_9PSEU</name>
<comment type="caution">
    <text evidence="2">The sequence shown here is derived from an EMBL/GenBank/DDBJ whole genome shotgun (WGS) entry which is preliminary data.</text>
</comment>
<proteinExistence type="predicted"/>
<protein>
    <recommendedName>
        <fullName evidence="1">DUF397 domain-containing protein</fullName>
    </recommendedName>
</protein>
<accession>A0AAE3KKX4</accession>